<proteinExistence type="predicted"/>
<reference evidence="3" key="1">
    <citation type="thesis" date="2020" institute="ProQuest LLC" country="789 East Eisenhower Parkway, Ann Arbor, MI, USA">
        <title>Comparative Genomics and Chromosome Evolution.</title>
        <authorList>
            <person name="Mudd A.B."/>
        </authorList>
    </citation>
    <scope>NUCLEOTIDE SEQUENCE</scope>
    <source>
        <strain evidence="3">1538</strain>
        <tissue evidence="3">Blood</tissue>
    </source>
</reference>
<dbReference type="InterPro" id="IPR051133">
    <property type="entry name" value="Adapter_Engulfment-Domain"/>
</dbReference>
<feature type="region of interest" description="Disordered" evidence="1">
    <location>
        <begin position="333"/>
        <end position="352"/>
    </location>
</feature>
<name>A0AAV2ZU55_PYXAD</name>
<dbReference type="InterPro" id="IPR027851">
    <property type="entry name" value="DUF4628"/>
</dbReference>
<dbReference type="Gene3D" id="2.30.29.30">
    <property type="entry name" value="Pleckstrin-homology domain (PH domain)/Phosphotyrosine-binding domain (PTB)"/>
    <property type="match status" value="1"/>
</dbReference>
<sequence>MAAIDSGNNCLSRNYPHSGEIAIPFFVCLQIFYVSHDSQDLKIFSYIARDGSSNIFRCNVFKSKKKSHAMRVVRTVGQAFEVCHKLSLQHTEQAGDGREDVESEKSTDDSGIPVTQIVASVDHNADETDIDALDSPLPGGQAPKFSRGVTDLDAVNRENDRTDEKKAQDQIIIASPKMLLPSGSQLPPGTPLSLHHQIQFLQQQLQQQQQQTQVAVAQVHLLKDQLAAEAAARLESQARVHQLLLQNKDLLQHISLLVKQVQELEFKLSGKNTMGSQDSLLEITFRPSALSVICDATTPQPDDLPPLSEPDSSFQLGSPIVDQSIFQNSNAAQMPKLQPSSSLSQLTKPAQSNSDPLGVGILAGSTQHLKNLGKAVGAKVNDFLRRRDNDRGDIGLTEVNKTVATVLSNKEKTMSLGDEEMSKFIETFPRLDPPPPVVKKRVPRALKTTQDMIISPNPVLHSPEKTTISPEVSLNVASEIPAENTIDEDDSPKLKCQPESFLNGKVEDIILEQTEIQNGTLPEIALSVPDIIHKESLDTNLRESPNYQEKVVLKLCISQDDLIEGEINHSDWSSWPKNSTLDSDGPHPDLLSFE</sequence>
<feature type="region of interest" description="Disordered" evidence="1">
    <location>
        <begin position="91"/>
        <end position="112"/>
    </location>
</feature>
<dbReference type="InterPro" id="IPR006020">
    <property type="entry name" value="PTB/PI_dom"/>
</dbReference>
<protein>
    <recommendedName>
        <fullName evidence="2">PID domain-containing protein</fullName>
    </recommendedName>
</protein>
<dbReference type="PANTHER" id="PTHR11232:SF76">
    <property type="entry name" value="CARBOXYL-TERMINAL PDZ LIGAND OF NEURONAL NITRIC OXIDE SYNTHASE PROTEIN"/>
    <property type="match status" value="1"/>
</dbReference>
<dbReference type="Pfam" id="PF15429">
    <property type="entry name" value="DUF4628"/>
    <property type="match status" value="1"/>
</dbReference>
<dbReference type="AlphaFoldDB" id="A0AAV2ZU55"/>
<organism evidence="3 4">
    <name type="scientific">Pyxicephalus adspersus</name>
    <name type="common">African bullfrog</name>
    <dbReference type="NCBI Taxonomy" id="30357"/>
    <lineage>
        <taxon>Eukaryota</taxon>
        <taxon>Metazoa</taxon>
        <taxon>Chordata</taxon>
        <taxon>Craniata</taxon>
        <taxon>Vertebrata</taxon>
        <taxon>Euteleostomi</taxon>
        <taxon>Amphibia</taxon>
        <taxon>Batrachia</taxon>
        <taxon>Anura</taxon>
        <taxon>Neobatrachia</taxon>
        <taxon>Ranoidea</taxon>
        <taxon>Pyxicephalidae</taxon>
        <taxon>Pyxicephalinae</taxon>
        <taxon>Pyxicephalus</taxon>
    </lineage>
</organism>
<dbReference type="EMBL" id="DYDO01000009">
    <property type="protein sequence ID" value="DBA18139.1"/>
    <property type="molecule type" value="Genomic_DNA"/>
</dbReference>
<accession>A0AAV2ZU55</accession>
<dbReference type="GO" id="GO:0050998">
    <property type="term" value="F:nitric-oxide synthase binding"/>
    <property type="evidence" value="ECO:0007669"/>
    <property type="project" value="TreeGrafter"/>
</dbReference>
<dbReference type="Proteomes" id="UP001181693">
    <property type="component" value="Unassembled WGS sequence"/>
</dbReference>
<evidence type="ECO:0000259" key="2">
    <source>
        <dbReference type="PROSITE" id="PS01179"/>
    </source>
</evidence>
<gene>
    <name evidence="3" type="ORF">GDO54_016421</name>
</gene>
<feature type="domain" description="PID" evidence="2">
    <location>
        <begin position="44"/>
        <end position="94"/>
    </location>
</feature>
<comment type="caution">
    <text evidence="3">The sequence shown here is derived from an EMBL/GenBank/DDBJ whole genome shotgun (WGS) entry which is preliminary data.</text>
</comment>
<dbReference type="PANTHER" id="PTHR11232">
    <property type="entry name" value="PHOSPHOTYROSINE INTERACTION DOMAIN-CONTAINING FAMILY MEMBER"/>
    <property type="match status" value="1"/>
</dbReference>
<feature type="compositionally biased region" description="Low complexity" evidence="1">
    <location>
        <begin position="335"/>
        <end position="349"/>
    </location>
</feature>
<dbReference type="InterPro" id="IPR011993">
    <property type="entry name" value="PH-like_dom_sf"/>
</dbReference>
<keyword evidence="4" id="KW-1185">Reference proteome</keyword>
<dbReference type="SUPFAM" id="SSF50729">
    <property type="entry name" value="PH domain-like"/>
    <property type="match status" value="1"/>
</dbReference>
<evidence type="ECO:0000313" key="3">
    <source>
        <dbReference type="EMBL" id="DBA18139.1"/>
    </source>
</evidence>
<feature type="compositionally biased region" description="Polar residues" evidence="1">
    <location>
        <begin position="573"/>
        <end position="582"/>
    </location>
</feature>
<feature type="region of interest" description="Disordered" evidence="1">
    <location>
        <begin position="573"/>
        <end position="594"/>
    </location>
</feature>
<feature type="compositionally biased region" description="Basic and acidic residues" evidence="1">
    <location>
        <begin position="93"/>
        <end position="108"/>
    </location>
</feature>
<evidence type="ECO:0000313" key="4">
    <source>
        <dbReference type="Proteomes" id="UP001181693"/>
    </source>
</evidence>
<dbReference type="PROSITE" id="PS01179">
    <property type="entry name" value="PID"/>
    <property type="match status" value="1"/>
</dbReference>
<evidence type="ECO:0000256" key="1">
    <source>
        <dbReference type="SAM" id="MobiDB-lite"/>
    </source>
</evidence>
<dbReference type="Pfam" id="PF00640">
    <property type="entry name" value="PID"/>
    <property type="match status" value="1"/>
</dbReference>